<dbReference type="InterPro" id="IPR012938">
    <property type="entry name" value="Glc/Sorbosone_DH"/>
</dbReference>
<name>A0A0K1JQH2_9MICO</name>
<gene>
    <name evidence="2" type="ORF">VV02_15590</name>
</gene>
<dbReference type="InterPro" id="IPR011042">
    <property type="entry name" value="6-blade_b-propeller_TolB-like"/>
</dbReference>
<evidence type="ECO:0000313" key="2">
    <source>
        <dbReference type="EMBL" id="AKU18977.1"/>
    </source>
</evidence>
<dbReference type="Gene3D" id="2.120.10.30">
    <property type="entry name" value="TolB, C-terminal domain"/>
    <property type="match status" value="1"/>
</dbReference>
<organism evidence="2 3">
    <name type="scientific">Luteipulveratus mongoliensis</name>
    <dbReference type="NCBI Taxonomy" id="571913"/>
    <lineage>
        <taxon>Bacteria</taxon>
        <taxon>Bacillati</taxon>
        <taxon>Actinomycetota</taxon>
        <taxon>Actinomycetes</taxon>
        <taxon>Micrococcales</taxon>
        <taxon>Dermacoccaceae</taxon>
        <taxon>Luteipulveratus</taxon>
    </lineage>
</organism>
<dbReference type="KEGG" id="lmoi:VV02_15590"/>
<dbReference type="STRING" id="571913.VV02_15590"/>
<keyword evidence="3" id="KW-1185">Reference proteome</keyword>
<sequence>MLGAGAVTLATSAPAASSAARSRVTAIPQYFEFDKPDIVAEGLDYPWGLDFYPASTGTDATTALFNQRDTAEMFSVKAGGAVERIGSIPGVKSDGDGNETGLLGLAVAPTFNDDGLVYIYFTAEDDNRVGRVKLDSLEPEIILDGIPKAEHHNGGRLRFGPDGMLYVTTGDAMNGDNAQDIESLGGKILRINPDGSVPSDNPTSGSPVFTLGHRNVEGLDWTPGKDLYASELGEDTWDELNHIEAGKNYGWPDVEGPGDNPDYVDPIATWHTEDASPSGVSVHIDVVYVAALRGEQLWQVPLTDGGDPVAVLHGTYGRLRTVEEAPDGWLWVATANGGGGDSIIRFPALPAARRAV</sequence>
<proteinExistence type="predicted"/>
<dbReference type="PANTHER" id="PTHR19328:SF13">
    <property type="entry name" value="HIPL1 PROTEIN"/>
    <property type="match status" value="1"/>
</dbReference>
<dbReference type="PANTHER" id="PTHR19328">
    <property type="entry name" value="HEDGEHOG-INTERACTING PROTEIN"/>
    <property type="match status" value="1"/>
</dbReference>
<dbReference type="AlphaFoldDB" id="A0A0K1JQH2"/>
<evidence type="ECO:0000313" key="3">
    <source>
        <dbReference type="Proteomes" id="UP000066480"/>
    </source>
</evidence>
<dbReference type="Pfam" id="PF07995">
    <property type="entry name" value="GSDH"/>
    <property type="match status" value="1"/>
</dbReference>
<accession>A0A0K1JQH2</accession>
<dbReference type="InterPro" id="IPR011041">
    <property type="entry name" value="Quinoprot_gluc/sorb_DH_b-prop"/>
</dbReference>
<dbReference type="Proteomes" id="UP000066480">
    <property type="component" value="Chromosome"/>
</dbReference>
<dbReference type="EMBL" id="CP011112">
    <property type="protein sequence ID" value="AKU18977.1"/>
    <property type="molecule type" value="Genomic_DNA"/>
</dbReference>
<evidence type="ECO:0000259" key="1">
    <source>
        <dbReference type="Pfam" id="PF07995"/>
    </source>
</evidence>
<feature type="domain" description="Glucose/Sorbosone dehydrogenase" evidence="1">
    <location>
        <begin position="43"/>
        <end position="339"/>
    </location>
</feature>
<reference evidence="2 3" key="1">
    <citation type="submission" date="2015-03" db="EMBL/GenBank/DDBJ databases">
        <title>Luteipulveratus halotolerans sp. nov., a novel actinobacterium (Dermacoccaceae) from Sarawak, Malaysia.</title>
        <authorList>
            <person name="Juboi H."/>
            <person name="Basik A."/>
            <person name="Shamsul S.S."/>
            <person name="Arnold P."/>
            <person name="Schmitt E.K."/>
            <person name="Sanglier J.-J."/>
            <person name="Yeo T."/>
        </authorList>
    </citation>
    <scope>NUCLEOTIDE SEQUENCE [LARGE SCALE GENOMIC DNA]</scope>
    <source>
        <strain evidence="2 3">MN07-A0370</strain>
    </source>
</reference>
<dbReference type="PATRIC" id="fig|571913.6.peg.3165"/>
<protein>
    <submittedName>
        <fullName evidence="2">Glucose sorbosone dehydrogenase</fullName>
    </submittedName>
</protein>
<dbReference type="SUPFAM" id="SSF50952">
    <property type="entry name" value="Soluble quinoprotein glucose dehydrogenase"/>
    <property type="match status" value="1"/>
</dbReference>